<evidence type="ECO:0000313" key="6">
    <source>
        <dbReference type="Proteomes" id="UP001646157"/>
    </source>
</evidence>
<dbReference type="EMBL" id="JAFBDZ010000006">
    <property type="protein sequence ID" value="MBM7587858.1"/>
    <property type="molecule type" value="Genomic_DNA"/>
</dbReference>
<dbReference type="InterPro" id="IPR036388">
    <property type="entry name" value="WH-like_DNA-bd_sf"/>
</dbReference>
<evidence type="ECO:0000313" key="5">
    <source>
        <dbReference type="EMBL" id="MBM7587858.1"/>
    </source>
</evidence>
<reference evidence="5 6" key="1">
    <citation type="submission" date="2021-01" db="EMBL/GenBank/DDBJ databases">
        <title>Genomic Encyclopedia of Type Strains, Phase IV (KMG-IV): sequencing the most valuable type-strain genomes for metagenomic binning, comparative biology and taxonomic classification.</title>
        <authorList>
            <person name="Goeker M."/>
        </authorList>
    </citation>
    <scope>NUCLEOTIDE SEQUENCE [LARGE SCALE GENOMIC DNA]</scope>
    <source>
        <strain evidence="5 6">DSM 24834</strain>
    </source>
</reference>
<dbReference type="Pfam" id="PF01047">
    <property type="entry name" value="MarR"/>
    <property type="match status" value="1"/>
</dbReference>
<gene>
    <name evidence="5" type="ORF">JOC86_004433</name>
</gene>
<keyword evidence="3" id="KW-0804">Transcription</keyword>
<dbReference type="CDD" id="cd00090">
    <property type="entry name" value="HTH_ARSR"/>
    <property type="match status" value="1"/>
</dbReference>
<keyword evidence="1" id="KW-0805">Transcription regulation</keyword>
<dbReference type="PROSITE" id="PS50995">
    <property type="entry name" value="HTH_MARR_2"/>
    <property type="match status" value="1"/>
</dbReference>
<keyword evidence="6" id="KW-1185">Reference proteome</keyword>
<dbReference type="SMART" id="SM00347">
    <property type="entry name" value="HTH_MARR"/>
    <property type="match status" value="1"/>
</dbReference>
<dbReference type="PANTHER" id="PTHR42756">
    <property type="entry name" value="TRANSCRIPTIONAL REGULATOR, MARR"/>
    <property type="match status" value="1"/>
</dbReference>
<protein>
    <submittedName>
        <fullName evidence="5">DNA-binding MarR family transcriptional regulator</fullName>
    </submittedName>
</protein>
<dbReference type="RefSeq" id="WP_205175038.1">
    <property type="nucleotide sequence ID" value="NZ_JAFBDZ010000006.1"/>
</dbReference>
<dbReference type="SUPFAM" id="SSF46785">
    <property type="entry name" value="Winged helix' DNA-binding domain"/>
    <property type="match status" value="1"/>
</dbReference>
<name>A0ABS2NJ67_9BACI</name>
<dbReference type="PANTHER" id="PTHR42756:SF1">
    <property type="entry name" value="TRANSCRIPTIONAL REPRESSOR OF EMRAB OPERON"/>
    <property type="match status" value="1"/>
</dbReference>
<accession>A0ABS2NJ67</accession>
<dbReference type="InterPro" id="IPR011991">
    <property type="entry name" value="ArsR-like_HTH"/>
</dbReference>
<proteinExistence type="predicted"/>
<evidence type="ECO:0000259" key="4">
    <source>
        <dbReference type="PROSITE" id="PS50995"/>
    </source>
</evidence>
<sequence>MSTLDLDLYLDRLFTAFDTSTRHIQQDLANIKDFGLTGPQFYILKLLFDRDNCTVSELAEILQVKPSAITVMIDRLIKNEFVKRERNSQDRRIVVIQMTEAGKKVFFHVRKKRKEVFKHYLSYLSNEDLNALVGIYEKLAIAIQENKQTGENKYGKTEGN</sequence>
<evidence type="ECO:0000256" key="3">
    <source>
        <dbReference type="ARBA" id="ARBA00023163"/>
    </source>
</evidence>
<dbReference type="InterPro" id="IPR036390">
    <property type="entry name" value="WH_DNA-bd_sf"/>
</dbReference>
<dbReference type="GO" id="GO:0003677">
    <property type="term" value="F:DNA binding"/>
    <property type="evidence" value="ECO:0007669"/>
    <property type="project" value="UniProtKB-KW"/>
</dbReference>
<comment type="caution">
    <text evidence="5">The sequence shown here is derived from an EMBL/GenBank/DDBJ whole genome shotgun (WGS) entry which is preliminary data.</text>
</comment>
<feature type="domain" description="HTH marR-type" evidence="4">
    <location>
        <begin position="3"/>
        <end position="141"/>
    </location>
</feature>
<evidence type="ECO:0000256" key="1">
    <source>
        <dbReference type="ARBA" id="ARBA00023015"/>
    </source>
</evidence>
<dbReference type="Proteomes" id="UP001646157">
    <property type="component" value="Unassembled WGS sequence"/>
</dbReference>
<dbReference type="PRINTS" id="PR00598">
    <property type="entry name" value="HTHMARR"/>
</dbReference>
<dbReference type="InterPro" id="IPR000835">
    <property type="entry name" value="HTH_MarR-typ"/>
</dbReference>
<dbReference type="Gene3D" id="1.10.10.10">
    <property type="entry name" value="Winged helix-like DNA-binding domain superfamily/Winged helix DNA-binding domain"/>
    <property type="match status" value="1"/>
</dbReference>
<keyword evidence="2 5" id="KW-0238">DNA-binding</keyword>
<organism evidence="5 6">
    <name type="scientific">Rossellomorea pakistanensis</name>
    <dbReference type="NCBI Taxonomy" id="992288"/>
    <lineage>
        <taxon>Bacteria</taxon>
        <taxon>Bacillati</taxon>
        <taxon>Bacillota</taxon>
        <taxon>Bacilli</taxon>
        <taxon>Bacillales</taxon>
        <taxon>Bacillaceae</taxon>
        <taxon>Rossellomorea</taxon>
    </lineage>
</organism>
<evidence type="ECO:0000256" key="2">
    <source>
        <dbReference type="ARBA" id="ARBA00023125"/>
    </source>
</evidence>